<keyword evidence="15" id="KW-0812">Transmembrane</keyword>
<evidence type="ECO:0000256" key="3">
    <source>
        <dbReference type="ARBA" id="ARBA00009347"/>
    </source>
</evidence>
<evidence type="ECO:0000256" key="15">
    <source>
        <dbReference type="SAM" id="Phobius"/>
    </source>
</evidence>
<dbReference type="InterPro" id="IPR006091">
    <property type="entry name" value="Acyl-CoA_Oxase/DH_mid-dom"/>
</dbReference>
<dbReference type="InterPro" id="IPR013786">
    <property type="entry name" value="AcylCoA_DH/ox_N"/>
</dbReference>
<dbReference type="CDD" id="cd01158">
    <property type="entry name" value="SCAD_SBCAD"/>
    <property type="match status" value="1"/>
</dbReference>
<dbReference type="InterPro" id="IPR006089">
    <property type="entry name" value="Acyl-CoA_DH_CS"/>
</dbReference>
<dbReference type="GO" id="GO:0009190">
    <property type="term" value="P:cyclic nucleotide biosynthetic process"/>
    <property type="evidence" value="ECO:0007669"/>
    <property type="project" value="InterPro"/>
</dbReference>
<dbReference type="GO" id="GO:0046359">
    <property type="term" value="P:butyrate catabolic process"/>
    <property type="evidence" value="ECO:0007669"/>
    <property type="project" value="TreeGrafter"/>
</dbReference>
<dbReference type="GO" id="GO:0033539">
    <property type="term" value="P:fatty acid beta-oxidation using acyl-CoA dehydrogenase"/>
    <property type="evidence" value="ECO:0007669"/>
    <property type="project" value="TreeGrafter"/>
</dbReference>
<dbReference type="InterPro" id="IPR002073">
    <property type="entry name" value="PDEase_catalytic_dom"/>
</dbReference>
<evidence type="ECO:0000256" key="9">
    <source>
        <dbReference type="ARBA" id="ARBA00044204"/>
    </source>
</evidence>
<dbReference type="EC" id="1.3.8.1" evidence="4"/>
<dbReference type="Pfam" id="PF00211">
    <property type="entry name" value="Guanylate_cyc"/>
    <property type="match status" value="1"/>
</dbReference>
<reference evidence="17" key="1">
    <citation type="journal article" date="2021" name="Sci. Rep.">
        <title>Diploid genomic architecture of Nitzschia inconspicua, an elite biomass production diatom.</title>
        <authorList>
            <person name="Oliver A."/>
            <person name="Podell S."/>
            <person name="Pinowska A."/>
            <person name="Traller J.C."/>
            <person name="Smith S.R."/>
            <person name="McClure R."/>
            <person name="Beliaev A."/>
            <person name="Bohutskyi P."/>
            <person name="Hill E.A."/>
            <person name="Rabines A."/>
            <person name="Zheng H."/>
            <person name="Allen L.Z."/>
            <person name="Kuo A."/>
            <person name="Grigoriev I.V."/>
            <person name="Allen A.E."/>
            <person name="Hazlebeck D."/>
            <person name="Allen E.E."/>
        </authorList>
    </citation>
    <scope>NUCLEOTIDE SEQUENCE</scope>
    <source>
        <strain evidence="17">Hildebrandi</strain>
    </source>
</reference>
<keyword evidence="7" id="KW-0560">Oxidoreductase</keyword>
<dbReference type="FunFam" id="1.10.540.10:FF:000002">
    <property type="entry name" value="Acyl-CoA dehydrogenase FadE19"/>
    <property type="match status" value="1"/>
</dbReference>
<accession>A0A9K3M653</accession>
<evidence type="ECO:0000256" key="13">
    <source>
        <dbReference type="ARBA" id="ARBA00050758"/>
    </source>
</evidence>
<feature type="transmembrane region" description="Helical" evidence="15">
    <location>
        <begin position="673"/>
        <end position="693"/>
    </location>
</feature>
<gene>
    <name evidence="17" type="ORF">IV203_013378</name>
</gene>
<dbReference type="Pfam" id="PF00233">
    <property type="entry name" value="PDEase_I"/>
    <property type="match status" value="1"/>
</dbReference>
<dbReference type="PROSITE" id="PS00072">
    <property type="entry name" value="ACYL_COA_DH_1"/>
    <property type="match status" value="1"/>
</dbReference>
<dbReference type="FunFam" id="1.20.140.10:FF:000004">
    <property type="entry name" value="Acyl-CoA dehydrogenase FadE25"/>
    <property type="match status" value="1"/>
</dbReference>
<dbReference type="Proteomes" id="UP000693970">
    <property type="component" value="Unassembled WGS sequence"/>
</dbReference>
<dbReference type="OrthoDB" id="74705at2759"/>
<feature type="domain" description="Guanylate cyclase" evidence="16">
    <location>
        <begin position="776"/>
        <end position="904"/>
    </location>
</feature>
<evidence type="ECO:0000256" key="12">
    <source>
        <dbReference type="ARBA" id="ARBA00049192"/>
    </source>
</evidence>
<dbReference type="FunFam" id="2.40.110.10:FF:000001">
    <property type="entry name" value="Acyl-CoA dehydrogenase, mitochondrial"/>
    <property type="match status" value="1"/>
</dbReference>
<dbReference type="InterPro" id="IPR001054">
    <property type="entry name" value="A/G_cyclase"/>
</dbReference>
<dbReference type="GO" id="GO:0050660">
    <property type="term" value="F:flavin adenine dinucleotide binding"/>
    <property type="evidence" value="ECO:0007669"/>
    <property type="project" value="InterPro"/>
</dbReference>
<dbReference type="GO" id="GO:0016937">
    <property type="term" value="F:short-chain fatty acyl-CoA dehydrogenase activity"/>
    <property type="evidence" value="ECO:0007669"/>
    <property type="project" value="UniProtKB-EC"/>
</dbReference>
<dbReference type="PROSITE" id="PS00073">
    <property type="entry name" value="ACYL_COA_DH_2"/>
    <property type="match status" value="1"/>
</dbReference>
<evidence type="ECO:0000256" key="8">
    <source>
        <dbReference type="ARBA" id="ARBA00031895"/>
    </source>
</evidence>
<comment type="pathway">
    <text evidence="2">Lipid metabolism; mitochondrial fatty acid beta-oxidation.</text>
</comment>
<comment type="catalytic activity">
    <reaction evidence="11">
        <text>pentanoyl-CoA + oxidized [electron-transfer flavoprotein] + H(+) = (2E)-pentenoyl-CoA + reduced [electron-transfer flavoprotein]</text>
        <dbReference type="Rhea" id="RHEA:43456"/>
        <dbReference type="Rhea" id="RHEA-COMP:10685"/>
        <dbReference type="Rhea" id="RHEA-COMP:10686"/>
        <dbReference type="ChEBI" id="CHEBI:15378"/>
        <dbReference type="ChEBI" id="CHEBI:57389"/>
        <dbReference type="ChEBI" id="CHEBI:57692"/>
        <dbReference type="ChEBI" id="CHEBI:58307"/>
        <dbReference type="ChEBI" id="CHEBI:86160"/>
    </reaction>
    <physiologicalReaction direction="left-to-right" evidence="11">
        <dbReference type="Rhea" id="RHEA:43457"/>
    </physiologicalReaction>
</comment>
<proteinExistence type="inferred from homology"/>
<dbReference type="Pfam" id="PF00441">
    <property type="entry name" value="Acyl-CoA_dh_1"/>
    <property type="match status" value="1"/>
</dbReference>
<feature type="region of interest" description="Disordered" evidence="14">
    <location>
        <begin position="1460"/>
        <end position="1494"/>
    </location>
</feature>
<name>A0A9K3M653_9STRA</name>
<dbReference type="PANTHER" id="PTHR43884">
    <property type="entry name" value="ACYL-COA DEHYDROGENASE"/>
    <property type="match status" value="1"/>
</dbReference>
<dbReference type="GO" id="GO:0004114">
    <property type="term" value="F:3',5'-cyclic-nucleotide phosphodiesterase activity"/>
    <property type="evidence" value="ECO:0007669"/>
    <property type="project" value="InterPro"/>
</dbReference>
<dbReference type="Pfam" id="PF02771">
    <property type="entry name" value="Acyl-CoA_dh_N"/>
    <property type="match status" value="1"/>
</dbReference>
<keyword evidence="5" id="KW-0285">Flavoprotein</keyword>
<dbReference type="PANTHER" id="PTHR43884:SF12">
    <property type="entry name" value="ISOVALERYL-COA DEHYDROGENASE, MITOCHONDRIAL-RELATED"/>
    <property type="match status" value="1"/>
</dbReference>
<evidence type="ECO:0000256" key="5">
    <source>
        <dbReference type="ARBA" id="ARBA00022630"/>
    </source>
</evidence>
<evidence type="ECO:0000256" key="6">
    <source>
        <dbReference type="ARBA" id="ARBA00022827"/>
    </source>
</evidence>
<comment type="cofactor">
    <cofactor evidence="1">
        <name>FAD</name>
        <dbReference type="ChEBI" id="CHEBI:57692"/>
    </cofactor>
</comment>
<dbReference type="EMBL" id="JAGRRH010000001">
    <property type="protein sequence ID" value="KAG7374283.1"/>
    <property type="molecule type" value="Genomic_DNA"/>
</dbReference>
<sequence>MLSRLASSRMATAASRRLVTPSTTNNTAVRSVTTHSQLPEEHQMVFEMCRRFADEELAPNARTWDQKHIFPTDAINQLADLGLMGINTSEENGGSGLDALSYAIAMEEISRGCASVGVIMSAHNSLYLYPVQTFGTPEQHEQWVAPFASNADGPIKIGCFGLSEPGNGSDAGAASTTATKDGDGWIINGTKAWITNAYEASAAVVFATTDKSLKHKGISAFIVPTDAEGFSLGAKEDKLGIRASSTANLIMENVRIPGNQLLGTPGEGFKIAMQTLDGGRIGVAGQALGIASASIDCAVKYSLERQAFGKPIANFQMIQKKISEMTLARDAARLLTWRAAQLKDNGEKFTREAAMAKLAASEAATMCSHQAIQILGGMGYVTEMPAERHYRDARITEIYEGTSEVQHLVIAGDVIKEYKNLNTSAPTANVIIHPKQGCNCIELDPSVEVLTNEVDIPEHLWKMDPNIDMPVEEPYNNAPYLPIWTTAVLEIVKLLVMYNQMSDPITKRSVLAMLESNLPVISETFFWEGACYTDYAAYPTETSTILQFPVLLHDDIVGTVSLEVRWSNFISFTFPPIANLVDIVIENICGQNLTFTVDPVSDTMVLKGEGDFHDRQFDTSHSYSSIFEDYDTVVTGASAILPPEEMELNYCRYRFHVFGTKAFQDEYISNQPMIFSIITASVFLFTSIVFIVYDTAVTRRQLKVIERANHTSAIVSSLFPTNVCDRLYHDVGKSKKKGDVTMGVPKMRMQSFLNQDNNDASVIASEPIADLFPMATVMFLGIAGFTAWSSEREPTQVFKLLEGVYQAFDKIAIKMRVFKVETIGDSYVAVCDGHAPVMVQFASSCLKAMARVIRELEVFLGPSTVDLRARVGLHSGPVTAGVLRGEKARFQLFGDTVNTASRIESSGMPGLIHASKNTVDLLIEAGKGHWATKRDESLSLKGKGEVQTFWVIPHLVASQAQSTMSEASGSSPTRLPLSQTKKPPKHEILRQRLAVWNVEVVNAHLEQVVISSGKTTGPSNPRTMAELEEAILEGKDEKDVIDEICETLHMPTFKQVQSSTSSKVSPLVKAQLRAFVERISLMYGSSEEILFHNFEHVSHVVMSASKLMNCIVNPDGIDYKQDSRNVALQIHNSTYGIKAIRYHNKTVAEQNSVDLAWTILMESKFKDLHACINSNEVELVHFRKLMVNAVMATDIADKDLKSYRENCWELAFKDKSEKNLDSTDCDRKATIVFEYIIQASDVAHTMQHWTTYQKFNCRLFEERYIAWLNGNLEKEPSLGWYGGEIWFFDNYIIPLAKKLNKCGVFGVSYHEYLNYAKENRKEWERKGQAIVAMMKSDCDAKYAEQLALKMNGQHEPRVDWLVKKKWSPLDASTRDPIQQPELSFEALNPFPISVFSYIIFLASALAVWVLYLLLPRGFRKQYCHANRKRYARRMDQRMPAAGYWLPVHSSMQQQEKLSVVSGSSTPGIPTVVDTTRNNPNNSTPLSTGDLTSSPIRHTAYGQRSLSNPPSPDHPALKTIPPNKIIAETMARLQGRGIRLIAHGVHCDPKRVWIRLQDETSNLNDNMPSLSSTKEEPCVTWQTEFPRRVPDQSGQVSIVLMRGSLHKIVLKQILYIDVGKKTQALQLAKDIPDSTCWSLLTQNGSLDLQANSKLERDALVSCFSMILDDVHEEDWRALYEASPEPSLANSSVANVHRGLGI</sequence>
<dbReference type="SMART" id="SM00044">
    <property type="entry name" value="CYCc"/>
    <property type="match status" value="1"/>
</dbReference>
<keyword evidence="18" id="KW-1185">Reference proteome</keyword>
<feature type="compositionally biased region" description="Low complexity" evidence="14">
    <location>
        <begin position="1"/>
        <end position="18"/>
    </location>
</feature>
<feature type="region of interest" description="Disordered" evidence="14">
    <location>
        <begin position="962"/>
        <end position="983"/>
    </location>
</feature>
<evidence type="ECO:0000256" key="4">
    <source>
        <dbReference type="ARBA" id="ARBA00012046"/>
    </source>
</evidence>
<comment type="similarity">
    <text evidence="3">Belongs to the acyl-CoA dehydrogenase family.</text>
</comment>
<dbReference type="Pfam" id="PF02770">
    <property type="entry name" value="Acyl-CoA_dh_M"/>
    <property type="match status" value="1"/>
</dbReference>
<feature type="transmembrane region" description="Helical" evidence="15">
    <location>
        <begin position="771"/>
        <end position="789"/>
    </location>
</feature>
<keyword evidence="15" id="KW-1133">Transmembrane helix</keyword>
<dbReference type="PROSITE" id="PS50125">
    <property type="entry name" value="GUANYLATE_CYCLASE_2"/>
    <property type="match status" value="1"/>
</dbReference>
<reference evidence="17" key="2">
    <citation type="submission" date="2021-04" db="EMBL/GenBank/DDBJ databases">
        <authorList>
            <person name="Podell S."/>
        </authorList>
    </citation>
    <scope>NUCLEOTIDE SEQUENCE</scope>
    <source>
        <strain evidence="17">Hildebrandi</strain>
    </source>
</reference>
<comment type="catalytic activity">
    <reaction evidence="12">
        <text>hexanoyl-CoA + oxidized [electron-transfer flavoprotein] + H(+) = (2E)-hexenoyl-CoA + reduced [electron-transfer flavoprotein]</text>
        <dbReference type="Rhea" id="RHEA:43464"/>
        <dbReference type="Rhea" id="RHEA-COMP:10685"/>
        <dbReference type="Rhea" id="RHEA-COMP:10686"/>
        <dbReference type="ChEBI" id="CHEBI:15378"/>
        <dbReference type="ChEBI" id="CHEBI:57692"/>
        <dbReference type="ChEBI" id="CHEBI:58307"/>
        <dbReference type="ChEBI" id="CHEBI:62077"/>
        <dbReference type="ChEBI" id="CHEBI:62620"/>
    </reaction>
    <physiologicalReaction direction="left-to-right" evidence="12">
        <dbReference type="Rhea" id="RHEA:43465"/>
    </physiologicalReaction>
</comment>
<feature type="transmembrane region" description="Helical" evidence="15">
    <location>
        <begin position="1394"/>
        <end position="1414"/>
    </location>
</feature>
<organism evidence="17 18">
    <name type="scientific">Nitzschia inconspicua</name>
    <dbReference type="NCBI Taxonomy" id="303405"/>
    <lineage>
        <taxon>Eukaryota</taxon>
        <taxon>Sar</taxon>
        <taxon>Stramenopiles</taxon>
        <taxon>Ochrophyta</taxon>
        <taxon>Bacillariophyta</taxon>
        <taxon>Bacillariophyceae</taxon>
        <taxon>Bacillariophycidae</taxon>
        <taxon>Bacillariales</taxon>
        <taxon>Bacillariaceae</taxon>
        <taxon>Nitzschia</taxon>
    </lineage>
</organism>
<dbReference type="GO" id="GO:0035556">
    <property type="term" value="P:intracellular signal transduction"/>
    <property type="evidence" value="ECO:0007669"/>
    <property type="project" value="InterPro"/>
</dbReference>
<comment type="function">
    <text evidence="10">Short-chain specific acyl-CoA dehydrogenase is one of the acyl-CoA dehydrogenases that catalyze the first step of mitochondrial fatty acid beta-oxidation, an aerobic process breaking down fatty acids into acetyl-CoA and allowing the production of energy from fats. The first step of fatty acid beta-oxidation consists in the removal of one hydrogen from C-2 and C-3 of the straight-chain fatty acyl-CoA thioester, resulting in the formation of trans-2-enoyl-CoA. Among the different mitochondrial acyl-CoA dehydrogenases, short-chain specific acyl-CoA dehydrogenase acts specifically on acyl-CoAs with saturated 4 to 6 carbons long primary chains.</text>
</comment>
<dbReference type="InterPro" id="IPR009075">
    <property type="entry name" value="AcylCo_DH/oxidase_C"/>
</dbReference>
<evidence type="ECO:0000256" key="1">
    <source>
        <dbReference type="ARBA" id="ARBA00001974"/>
    </source>
</evidence>
<evidence type="ECO:0000313" key="18">
    <source>
        <dbReference type="Proteomes" id="UP000693970"/>
    </source>
</evidence>
<comment type="caution">
    <text evidence="17">The sequence shown here is derived from an EMBL/GenBank/DDBJ whole genome shotgun (WGS) entry which is preliminary data.</text>
</comment>
<evidence type="ECO:0000256" key="14">
    <source>
        <dbReference type="SAM" id="MobiDB-lite"/>
    </source>
</evidence>
<keyword evidence="15" id="KW-0472">Membrane</keyword>
<feature type="region of interest" description="Disordered" evidence="14">
    <location>
        <begin position="1"/>
        <end position="27"/>
    </location>
</feature>
<evidence type="ECO:0000256" key="2">
    <source>
        <dbReference type="ARBA" id="ARBA00005198"/>
    </source>
</evidence>
<feature type="compositionally biased region" description="Polar residues" evidence="14">
    <location>
        <begin position="962"/>
        <end position="981"/>
    </location>
</feature>
<comment type="catalytic activity">
    <reaction evidence="13">
        <text>butanoyl-CoA + oxidized [electron-transfer flavoprotein] + H(+) = (2E)-butenoyl-CoA + reduced [electron-transfer flavoprotein]</text>
        <dbReference type="Rhea" id="RHEA:24004"/>
        <dbReference type="Rhea" id="RHEA-COMP:10685"/>
        <dbReference type="Rhea" id="RHEA-COMP:10686"/>
        <dbReference type="ChEBI" id="CHEBI:15378"/>
        <dbReference type="ChEBI" id="CHEBI:57332"/>
        <dbReference type="ChEBI" id="CHEBI:57371"/>
        <dbReference type="ChEBI" id="CHEBI:57692"/>
        <dbReference type="ChEBI" id="CHEBI:58307"/>
        <dbReference type="EC" id="1.3.8.1"/>
    </reaction>
    <physiologicalReaction direction="left-to-right" evidence="13">
        <dbReference type="Rhea" id="RHEA:24005"/>
    </physiologicalReaction>
</comment>
<evidence type="ECO:0000259" key="16">
    <source>
        <dbReference type="PROSITE" id="PS50125"/>
    </source>
</evidence>
<evidence type="ECO:0000256" key="11">
    <source>
        <dbReference type="ARBA" id="ARBA00048499"/>
    </source>
</evidence>
<keyword evidence="6" id="KW-0274">FAD</keyword>
<dbReference type="CDD" id="cd07302">
    <property type="entry name" value="CHD"/>
    <property type="match status" value="1"/>
</dbReference>
<evidence type="ECO:0000256" key="10">
    <source>
        <dbReference type="ARBA" id="ARBA00045387"/>
    </source>
</evidence>
<evidence type="ECO:0000313" key="17">
    <source>
        <dbReference type="EMBL" id="KAG7374283.1"/>
    </source>
</evidence>
<evidence type="ECO:0000256" key="7">
    <source>
        <dbReference type="ARBA" id="ARBA00023002"/>
    </source>
</evidence>
<protein>
    <recommendedName>
        <fullName evidence="9">Short-chain specific acyl-CoA dehydrogenase, mitochondrial</fullName>
        <ecNumber evidence="4">1.3.8.1</ecNumber>
    </recommendedName>
    <alternativeName>
        <fullName evidence="8">Butyryl-CoA dehydrogenase</fullName>
    </alternativeName>
</protein>